<dbReference type="Gene3D" id="3.40.605.10">
    <property type="entry name" value="Aldehyde Dehydrogenase, Chain A, domain 1"/>
    <property type="match status" value="1"/>
</dbReference>
<comment type="caution">
    <text evidence="3">The sequence shown here is derived from an EMBL/GenBank/DDBJ whole genome shotgun (WGS) entry which is preliminary data.</text>
</comment>
<dbReference type="RefSeq" id="WP_185679167.1">
    <property type="nucleotide sequence ID" value="NZ_JACLAX010000007.1"/>
</dbReference>
<accession>A0A7X1FZN6</accession>
<evidence type="ECO:0000256" key="1">
    <source>
        <dbReference type="ARBA" id="ARBA00023002"/>
    </source>
</evidence>
<dbReference type="AlphaFoldDB" id="A0A7X1FZN6"/>
<gene>
    <name evidence="3" type="primary">paaZ</name>
    <name evidence="3" type="ORF">H7F53_09140</name>
</gene>
<reference evidence="3 4" key="1">
    <citation type="submission" date="2020-08" db="EMBL/GenBank/DDBJ databases">
        <title>The genome sequence of type strain Novosphingobium piscinae KCTC 42194.</title>
        <authorList>
            <person name="Liu Y."/>
        </authorList>
    </citation>
    <scope>NUCLEOTIDE SEQUENCE [LARGE SCALE GENOMIC DNA]</scope>
    <source>
        <strain evidence="3 4">KCTC 42194</strain>
    </source>
</reference>
<keyword evidence="4" id="KW-1185">Reference proteome</keyword>
<dbReference type="GO" id="GO:0016620">
    <property type="term" value="F:oxidoreductase activity, acting on the aldehyde or oxo group of donors, NAD or NADP as acceptor"/>
    <property type="evidence" value="ECO:0007669"/>
    <property type="project" value="InterPro"/>
</dbReference>
<dbReference type="InterPro" id="IPR016161">
    <property type="entry name" value="Ald_DH/histidinol_DH"/>
</dbReference>
<keyword evidence="1" id="KW-0560">Oxidoreductase</keyword>
<dbReference type="NCBIfam" id="TIGR02278">
    <property type="entry name" value="PaaN-DH"/>
    <property type="match status" value="1"/>
</dbReference>
<evidence type="ECO:0000313" key="4">
    <source>
        <dbReference type="Proteomes" id="UP000551327"/>
    </source>
</evidence>
<name>A0A7X1FZN6_9SPHN</name>
<feature type="domain" description="Aldehyde dehydrogenase" evidence="2">
    <location>
        <begin position="44"/>
        <end position="460"/>
    </location>
</feature>
<dbReference type="Gene3D" id="3.40.309.10">
    <property type="entry name" value="Aldehyde Dehydrogenase, Chain A, domain 2"/>
    <property type="match status" value="1"/>
</dbReference>
<evidence type="ECO:0000313" key="3">
    <source>
        <dbReference type="EMBL" id="MBC2669307.1"/>
    </source>
</evidence>
<dbReference type="PANTHER" id="PTHR43111:SF1">
    <property type="entry name" value="ALDEHYDE DEHYDROGENASE B-RELATED"/>
    <property type="match status" value="1"/>
</dbReference>
<dbReference type="InterPro" id="IPR015590">
    <property type="entry name" value="Aldehyde_DH_dom"/>
</dbReference>
<proteinExistence type="predicted"/>
<dbReference type="PANTHER" id="PTHR43111">
    <property type="entry name" value="ALDEHYDE DEHYDROGENASE B-RELATED"/>
    <property type="match status" value="1"/>
</dbReference>
<dbReference type="Proteomes" id="UP000551327">
    <property type="component" value="Unassembled WGS sequence"/>
</dbReference>
<dbReference type="EMBL" id="JACLAX010000007">
    <property type="protein sequence ID" value="MBC2669307.1"/>
    <property type="molecule type" value="Genomic_DNA"/>
</dbReference>
<evidence type="ECO:0000259" key="2">
    <source>
        <dbReference type="Pfam" id="PF00171"/>
    </source>
</evidence>
<organism evidence="3 4">
    <name type="scientific">Novosphingobium piscinae</name>
    <dbReference type="NCBI Taxonomy" id="1507448"/>
    <lineage>
        <taxon>Bacteria</taxon>
        <taxon>Pseudomonadati</taxon>
        <taxon>Pseudomonadota</taxon>
        <taxon>Alphaproteobacteria</taxon>
        <taxon>Sphingomonadales</taxon>
        <taxon>Sphingomonadaceae</taxon>
        <taxon>Novosphingobium</taxon>
    </lineage>
</organism>
<sequence length="534" mass="55148">MPFWVSSSAAVPSLPKRKRAMSDVIALASYAADVWLPAGGGTELVSAIDGSIVATMPAEAEPTVMLDYARRVGGPALRAMTFQQRGKMLRALADALSARKDELYQLSFLTGATRGDNAFDIDGGIGTLFVYASKAKALPDTHVMLDGGREAISKGNFAGQHILAPLSGVAVHINAYNFPVWGMLEKLAPTLLAGVPAIVKPATTGAYLTAAAFRIMIDSGALPPGAVQLLLGSTGDLINQLGGQDSVAFTGSAATAAKLKANPNVIANTVRFTAEQDSLNASVLGPEVSIESPEFDLFVKEAVREITQKAGQKCTAIRRIMVSQALLEPVQQAIVARLSKTAVGDPREETTRMGALAGLPQRDDVADNVARLRGEAEVVTGGEALDLGGSLGQGAFFAPTLLRCDNPATAEMVHAVEAFGPVSTLMPYGDLDDAVALANRGLGSLAMSIFSHDPVAVAALVSGTSVFHGRIMVVDRDSAADATGHGAALPHLQHGGPGRAGGGAELGGVIGMMPYLQRTALQAAPATLDLLAGL</sequence>
<dbReference type="InterPro" id="IPR011966">
    <property type="entry name" value="PaaN-DH"/>
</dbReference>
<dbReference type="Pfam" id="PF00171">
    <property type="entry name" value="Aldedh"/>
    <property type="match status" value="1"/>
</dbReference>
<dbReference type="InterPro" id="IPR016162">
    <property type="entry name" value="Ald_DH_N"/>
</dbReference>
<dbReference type="SUPFAM" id="SSF53720">
    <property type="entry name" value="ALDH-like"/>
    <property type="match status" value="1"/>
</dbReference>
<dbReference type="NCBIfam" id="NF008868">
    <property type="entry name" value="PRK11903.1"/>
    <property type="match status" value="1"/>
</dbReference>
<protein>
    <submittedName>
        <fullName evidence="3">Phenylacetic acid degradation bifunctional protein PaaZ</fullName>
    </submittedName>
</protein>
<dbReference type="InterPro" id="IPR016163">
    <property type="entry name" value="Ald_DH_C"/>
</dbReference>